<feature type="site" description="Interacts with tRNA; defines subfamily-specific binding signature" evidence="9">
    <location>
        <position position="295"/>
    </location>
</feature>
<protein>
    <recommendedName>
        <fullName evidence="9">tRNA-dihydrouridine(20/20a) synthase</fullName>
        <ecNumber evidence="9">1.3.1.91</ecNumber>
    </recommendedName>
    <alternativeName>
        <fullName evidence="9">U20-specific dihydrouridine synthase</fullName>
        <shortName evidence="9">U20-specific Dus</shortName>
    </alternativeName>
    <alternativeName>
        <fullName evidence="9">tRNA-dihydrouridine synthase A</fullName>
    </alternativeName>
</protein>
<dbReference type="EMBL" id="LNYO01000013">
    <property type="protein sequence ID" value="KTD36281.1"/>
    <property type="molecule type" value="Genomic_DNA"/>
</dbReference>
<evidence type="ECO:0000256" key="12">
    <source>
        <dbReference type="PIRSR" id="PIRSR006621-2"/>
    </source>
</evidence>
<feature type="site" description="Interacts with tRNA" evidence="9">
    <location>
        <position position="183"/>
    </location>
</feature>
<gene>
    <name evidence="14" type="primary">yjbN</name>
    <name evidence="9" type="synonym">dusA</name>
    <name evidence="14" type="ORF">Lnau_1265</name>
</gene>
<keyword evidence="3 9" id="KW-0285">Flavoprotein</keyword>
<evidence type="ECO:0000256" key="11">
    <source>
        <dbReference type="PIRSR" id="PIRSR006621-1"/>
    </source>
</evidence>
<organism evidence="14 15">
    <name type="scientific">Legionella nautarum</name>
    <dbReference type="NCBI Taxonomy" id="45070"/>
    <lineage>
        <taxon>Bacteria</taxon>
        <taxon>Pseudomonadati</taxon>
        <taxon>Pseudomonadota</taxon>
        <taxon>Gammaproteobacteria</taxon>
        <taxon>Legionellales</taxon>
        <taxon>Legionellaceae</taxon>
        <taxon>Legionella</taxon>
    </lineage>
</organism>
<evidence type="ECO:0000256" key="4">
    <source>
        <dbReference type="ARBA" id="ARBA00022643"/>
    </source>
</evidence>
<accession>A0A0W0WVE3</accession>
<keyword evidence="12" id="KW-0547">Nucleotide-binding</keyword>
<keyword evidence="7 9" id="KW-0694">RNA-binding</keyword>
<evidence type="ECO:0000259" key="13">
    <source>
        <dbReference type="Pfam" id="PF01207"/>
    </source>
</evidence>
<comment type="similarity">
    <text evidence="10">Belongs to the dus family.</text>
</comment>
<dbReference type="PROSITE" id="PS01136">
    <property type="entry name" value="UPF0034"/>
    <property type="match status" value="1"/>
</dbReference>
<dbReference type="Proteomes" id="UP000054725">
    <property type="component" value="Unassembled WGS sequence"/>
</dbReference>
<evidence type="ECO:0000256" key="10">
    <source>
        <dbReference type="PIRNR" id="PIRNR006621"/>
    </source>
</evidence>
<keyword evidence="4 9" id="KW-0288">FMN</keyword>
<dbReference type="GO" id="GO:0102266">
    <property type="term" value="F:tRNA-dihydrouridine20a synthase activity"/>
    <property type="evidence" value="ECO:0007669"/>
    <property type="project" value="RHEA"/>
</dbReference>
<dbReference type="InterPro" id="IPR018517">
    <property type="entry name" value="tRNA_hU_synthase_CS"/>
</dbReference>
<keyword evidence="2 9" id="KW-0820">tRNA-binding</keyword>
<evidence type="ECO:0000313" key="14">
    <source>
        <dbReference type="EMBL" id="KTD36281.1"/>
    </source>
</evidence>
<evidence type="ECO:0000256" key="1">
    <source>
        <dbReference type="ARBA" id="ARBA00001917"/>
    </source>
</evidence>
<dbReference type="SUPFAM" id="SSF51395">
    <property type="entry name" value="FMN-linked oxidoreductases"/>
    <property type="match status" value="1"/>
</dbReference>
<dbReference type="PANTHER" id="PTHR42907:SF1">
    <property type="entry name" value="FMN-LINKED OXIDOREDUCTASES SUPERFAMILY PROTEIN"/>
    <property type="match status" value="1"/>
</dbReference>
<keyword evidence="15" id="KW-1185">Reference proteome</keyword>
<keyword evidence="8 9" id="KW-0560">Oxidoreductase</keyword>
<evidence type="ECO:0000256" key="8">
    <source>
        <dbReference type="ARBA" id="ARBA00023002"/>
    </source>
</evidence>
<feature type="active site" description="Proton donor" evidence="9 11">
    <location>
        <position position="97"/>
    </location>
</feature>
<sequence>MKSSEALISPLAIAPMIDWTYTHFRVFMRLIAPNALLYTEMQTVGAIVNNPNRALSFQPIEHPLALQLGGADKEGLIRCAKTAEERGFTEINLNLGCPSDRVQAGRFGACLMAEPDVVVDCIAGIKKQVSIPVTAKTRIGIDHQDSYEFFSSFAHQLVDAGCDKLIVHARKAWLHGLNPKQNRTIPPVHYDYVYRIKQEISNIPIVINGNINSNEEIAAHMQYVDGVMLGRLACQNPYALNSIHHYFYPNTPVQSRSAILQQYIDYAQIQAEQGVGLSLLLKPIFNLAYGLAGARSWREWLVKVQQQKRIDRLDQVMSMLVEMEENRFVVS</sequence>
<comment type="caution">
    <text evidence="14">The sequence shown here is derived from an EMBL/GenBank/DDBJ whole genome shotgun (WGS) entry which is preliminary data.</text>
</comment>
<dbReference type="CDD" id="cd02801">
    <property type="entry name" value="DUS_like_FMN"/>
    <property type="match status" value="1"/>
</dbReference>
<comment type="function">
    <text evidence="9">Catalyzes the synthesis of 5,6-dihydrouridine (D), a modified base found in the D-loop of most tRNAs, via the reduction of the C5-C6 double bond in target uridines. Specifically modifies U20 and U20a in tRNAs.</text>
</comment>
<dbReference type="Gene3D" id="3.20.20.70">
    <property type="entry name" value="Aldolase class I"/>
    <property type="match status" value="1"/>
</dbReference>
<comment type="cofactor">
    <cofactor evidence="1 9 10 12">
        <name>FMN</name>
        <dbReference type="ChEBI" id="CHEBI:58210"/>
    </cofactor>
</comment>
<dbReference type="EC" id="1.3.1.91" evidence="9"/>
<dbReference type="PIRSF" id="PIRSF006621">
    <property type="entry name" value="Dus"/>
    <property type="match status" value="1"/>
</dbReference>
<dbReference type="PATRIC" id="fig|45070.6.peg.1331"/>
<dbReference type="STRING" id="45070.Lnau_1265"/>
<dbReference type="InterPro" id="IPR035587">
    <property type="entry name" value="DUS-like_FMN-bd"/>
</dbReference>
<dbReference type="PANTHER" id="PTHR42907">
    <property type="entry name" value="FMN-LINKED OXIDOREDUCTASES SUPERFAMILY PROTEIN"/>
    <property type="match status" value="1"/>
</dbReference>
<feature type="site" description="Interacts with tRNA; defines subfamily-specific binding signature" evidence="9">
    <location>
        <position position="180"/>
    </location>
</feature>
<evidence type="ECO:0000256" key="2">
    <source>
        <dbReference type="ARBA" id="ARBA00022555"/>
    </source>
</evidence>
<dbReference type="GO" id="GO:0010181">
    <property type="term" value="F:FMN binding"/>
    <property type="evidence" value="ECO:0007669"/>
    <property type="project" value="UniProtKB-UniRule"/>
</dbReference>
<comment type="catalytic activity">
    <reaction evidence="9">
        <text>5,6-dihydrouridine(20) in tRNA + NAD(+) = uridine(20) in tRNA + NADH + H(+)</text>
        <dbReference type="Rhea" id="RHEA:53340"/>
        <dbReference type="Rhea" id="RHEA-COMP:13533"/>
        <dbReference type="Rhea" id="RHEA-COMP:13534"/>
        <dbReference type="ChEBI" id="CHEBI:15378"/>
        <dbReference type="ChEBI" id="CHEBI:57540"/>
        <dbReference type="ChEBI" id="CHEBI:57945"/>
        <dbReference type="ChEBI" id="CHEBI:65315"/>
        <dbReference type="ChEBI" id="CHEBI:74443"/>
        <dbReference type="EC" id="1.3.1.91"/>
    </reaction>
</comment>
<keyword evidence="6 9" id="KW-0521">NADP</keyword>
<feature type="site" description="Interacts with tRNA" evidence="9">
    <location>
        <position position="94"/>
    </location>
</feature>
<dbReference type="RefSeq" id="WP_274520261.1">
    <property type="nucleotide sequence ID" value="NZ_CAAAIF010000001.1"/>
</dbReference>
<dbReference type="HAMAP" id="MF_02041">
    <property type="entry name" value="DusA_subfam"/>
    <property type="match status" value="1"/>
</dbReference>
<feature type="domain" description="DUS-like FMN-binding" evidence="13">
    <location>
        <begin position="13"/>
        <end position="310"/>
    </location>
</feature>
<dbReference type="InterPro" id="IPR004653">
    <property type="entry name" value="DusA"/>
</dbReference>
<feature type="site" description="Interacts with tRNA; defines subfamily-specific binding signature" evidence="9">
    <location>
        <position position="298"/>
    </location>
</feature>
<dbReference type="NCBIfam" id="NF008774">
    <property type="entry name" value="PRK11815.1"/>
    <property type="match status" value="1"/>
</dbReference>
<feature type="binding site" evidence="9 12">
    <location>
        <position position="168"/>
    </location>
    <ligand>
        <name>FMN</name>
        <dbReference type="ChEBI" id="CHEBI:58210"/>
    </ligand>
</feature>
<comment type="catalytic activity">
    <reaction evidence="9">
        <text>5,6-dihydrouridine(20a) in tRNA + NADP(+) = uridine(20a) in tRNA + NADPH + H(+)</text>
        <dbReference type="Rhea" id="RHEA:53344"/>
        <dbReference type="Rhea" id="RHEA-COMP:13535"/>
        <dbReference type="Rhea" id="RHEA-COMP:13536"/>
        <dbReference type="ChEBI" id="CHEBI:15378"/>
        <dbReference type="ChEBI" id="CHEBI:57783"/>
        <dbReference type="ChEBI" id="CHEBI:58349"/>
        <dbReference type="ChEBI" id="CHEBI:65315"/>
        <dbReference type="ChEBI" id="CHEBI:74443"/>
    </reaction>
</comment>
<evidence type="ECO:0000256" key="5">
    <source>
        <dbReference type="ARBA" id="ARBA00022694"/>
    </source>
</evidence>
<feature type="binding site" evidence="9 12">
    <location>
        <position position="67"/>
    </location>
    <ligand>
        <name>FMN</name>
        <dbReference type="ChEBI" id="CHEBI:58210"/>
    </ligand>
</feature>
<feature type="binding site" evidence="9 12">
    <location>
        <position position="136"/>
    </location>
    <ligand>
        <name>FMN</name>
        <dbReference type="ChEBI" id="CHEBI:58210"/>
    </ligand>
</feature>
<dbReference type="GO" id="GO:0102264">
    <property type="term" value="F:tRNA-dihydrouridine20 synthase activity"/>
    <property type="evidence" value="ECO:0007669"/>
    <property type="project" value="UniProtKB-EC"/>
</dbReference>
<reference evidence="14 15" key="1">
    <citation type="submission" date="2015-11" db="EMBL/GenBank/DDBJ databases">
        <title>Genomic analysis of 38 Legionella species identifies large and diverse effector repertoires.</title>
        <authorList>
            <person name="Burstein D."/>
            <person name="Amaro F."/>
            <person name="Zusman T."/>
            <person name="Lifshitz Z."/>
            <person name="Cohen O."/>
            <person name="Gilbert J.A."/>
            <person name="Pupko T."/>
            <person name="Shuman H.A."/>
            <person name="Segal G."/>
        </authorList>
    </citation>
    <scope>NUCLEOTIDE SEQUENCE [LARGE SCALE GENOMIC DNA]</scope>
    <source>
        <strain evidence="14 15">ATCC 49506</strain>
    </source>
</reference>
<keyword evidence="5 9" id="KW-0819">tRNA processing</keyword>
<evidence type="ECO:0000256" key="3">
    <source>
        <dbReference type="ARBA" id="ARBA00022630"/>
    </source>
</evidence>
<evidence type="ECO:0000256" key="9">
    <source>
        <dbReference type="HAMAP-Rule" id="MF_02041"/>
    </source>
</evidence>
<comment type="catalytic activity">
    <reaction evidence="9">
        <text>5,6-dihydrouridine(20) in tRNA + NADP(+) = uridine(20) in tRNA + NADPH + H(+)</text>
        <dbReference type="Rhea" id="RHEA:53336"/>
        <dbReference type="Rhea" id="RHEA-COMP:13533"/>
        <dbReference type="Rhea" id="RHEA-COMP:13534"/>
        <dbReference type="ChEBI" id="CHEBI:15378"/>
        <dbReference type="ChEBI" id="CHEBI:57783"/>
        <dbReference type="ChEBI" id="CHEBI:58349"/>
        <dbReference type="ChEBI" id="CHEBI:65315"/>
        <dbReference type="ChEBI" id="CHEBI:74443"/>
        <dbReference type="EC" id="1.3.1.91"/>
    </reaction>
</comment>
<dbReference type="Pfam" id="PF01207">
    <property type="entry name" value="Dus"/>
    <property type="match status" value="1"/>
</dbReference>
<feature type="binding site" evidence="9 12">
    <location>
        <begin position="230"/>
        <end position="231"/>
    </location>
    <ligand>
        <name>FMN</name>
        <dbReference type="ChEBI" id="CHEBI:58210"/>
    </ligand>
</feature>
<dbReference type="AlphaFoldDB" id="A0A0W0WVE3"/>
<evidence type="ECO:0000256" key="7">
    <source>
        <dbReference type="ARBA" id="ARBA00022884"/>
    </source>
</evidence>
<proteinExistence type="inferred from homology"/>
<name>A0A0W0WVE3_9GAMM</name>
<comment type="catalytic activity">
    <reaction evidence="9">
        <text>5,6-dihydrouridine(20a) in tRNA + NAD(+) = uridine(20a) in tRNA + NADH + H(+)</text>
        <dbReference type="Rhea" id="RHEA:53348"/>
        <dbReference type="Rhea" id="RHEA-COMP:13535"/>
        <dbReference type="Rhea" id="RHEA-COMP:13536"/>
        <dbReference type="ChEBI" id="CHEBI:15378"/>
        <dbReference type="ChEBI" id="CHEBI:57540"/>
        <dbReference type="ChEBI" id="CHEBI:57945"/>
        <dbReference type="ChEBI" id="CHEBI:65315"/>
        <dbReference type="ChEBI" id="CHEBI:74443"/>
    </reaction>
</comment>
<dbReference type="GO" id="GO:0050660">
    <property type="term" value="F:flavin adenine dinucleotide binding"/>
    <property type="evidence" value="ECO:0007669"/>
    <property type="project" value="InterPro"/>
</dbReference>
<dbReference type="Gene3D" id="1.20.120.1460">
    <property type="match status" value="1"/>
</dbReference>
<dbReference type="GO" id="GO:0000049">
    <property type="term" value="F:tRNA binding"/>
    <property type="evidence" value="ECO:0007669"/>
    <property type="project" value="UniProtKB-UniRule"/>
</dbReference>
<dbReference type="InterPro" id="IPR001269">
    <property type="entry name" value="DUS_fam"/>
</dbReference>
<evidence type="ECO:0000313" key="15">
    <source>
        <dbReference type="Proteomes" id="UP000054725"/>
    </source>
</evidence>
<evidence type="ECO:0000256" key="6">
    <source>
        <dbReference type="ARBA" id="ARBA00022857"/>
    </source>
</evidence>
<dbReference type="InterPro" id="IPR013785">
    <property type="entry name" value="Aldolase_TIM"/>
</dbReference>
<comment type="similarity">
    <text evidence="9">Belongs to the Dus family. DusA subfamily.</text>
</comment>
<comment type="caution">
    <text evidence="9">Lacks conserved residue(s) required for the propagation of feature annotation.</text>
</comment>